<dbReference type="EMBL" id="ARYL01000022">
    <property type="protein sequence ID" value="KDA01730.1"/>
    <property type="molecule type" value="Genomic_DNA"/>
</dbReference>
<dbReference type="eggNOG" id="COG2186">
    <property type="taxonomic scope" value="Bacteria"/>
</dbReference>
<feature type="domain" description="HTH gntR-type" evidence="4">
    <location>
        <begin position="10"/>
        <end position="81"/>
    </location>
</feature>
<evidence type="ECO:0000259" key="4">
    <source>
        <dbReference type="PROSITE" id="PS50949"/>
    </source>
</evidence>
<name>A0A059G557_9PROT</name>
<dbReference type="InterPro" id="IPR036390">
    <property type="entry name" value="WH_DNA-bd_sf"/>
</dbReference>
<dbReference type="SUPFAM" id="SSF46785">
    <property type="entry name" value="Winged helix' DNA-binding domain"/>
    <property type="match status" value="1"/>
</dbReference>
<evidence type="ECO:0000256" key="3">
    <source>
        <dbReference type="ARBA" id="ARBA00023163"/>
    </source>
</evidence>
<dbReference type="PROSITE" id="PS50949">
    <property type="entry name" value="HTH_GNTR"/>
    <property type="match status" value="1"/>
</dbReference>
<dbReference type="OrthoDB" id="9028214at2"/>
<protein>
    <submittedName>
        <fullName evidence="5">Regulatory protein GntR</fullName>
    </submittedName>
</protein>
<dbReference type="InterPro" id="IPR000524">
    <property type="entry name" value="Tscrpt_reg_HTH_GntR"/>
</dbReference>
<keyword evidence="6" id="KW-1185">Reference proteome</keyword>
<evidence type="ECO:0000313" key="6">
    <source>
        <dbReference type="Proteomes" id="UP000024942"/>
    </source>
</evidence>
<evidence type="ECO:0000313" key="5">
    <source>
        <dbReference type="EMBL" id="KDA01730.1"/>
    </source>
</evidence>
<dbReference type="RefSeq" id="WP_051624897.1">
    <property type="nucleotide sequence ID" value="NZ_ARYL01000022.1"/>
</dbReference>
<keyword evidence="2" id="KW-0238">DNA-binding</keyword>
<evidence type="ECO:0000256" key="1">
    <source>
        <dbReference type="ARBA" id="ARBA00023015"/>
    </source>
</evidence>
<comment type="caution">
    <text evidence="5">The sequence shown here is derived from an EMBL/GenBank/DDBJ whole genome shotgun (WGS) entry which is preliminary data.</text>
</comment>
<dbReference type="InterPro" id="IPR008920">
    <property type="entry name" value="TF_FadR/GntR_C"/>
</dbReference>
<dbReference type="InterPro" id="IPR036388">
    <property type="entry name" value="WH-like_DNA-bd_sf"/>
</dbReference>
<dbReference type="Pfam" id="PF00392">
    <property type="entry name" value="GntR"/>
    <property type="match status" value="1"/>
</dbReference>
<sequence length="238" mass="26059">MPYETVESGVSPRSRVSETARRLADLSLAANEGDHLGAEVELLERLGVSRPTLRQAAKIVESDRLISVRKGQGGGFFATRPSAADVIRAPARYLRLNGATLMDVHVVTRLIATEAAALAAACKEDGLREALRAHRDALAAITGADDTPESTILQETRLARLLSEMSGNPAIGLFMEIGYTFGREEQSIRFYQQAEDRERSRVLQVQLCDAILAGDPEIARLLMARRTAMIVEWLTKES</sequence>
<dbReference type="SUPFAM" id="SSF48008">
    <property type="entry name" value="GntR ligand-binding domain-like"/>
    <property type="match status" value="1"/>
</dbReference>
<keyword evidence="3" id="KW-0804">Transcription</keyword>
<dbReference type="AlphaFoldDB" id="A0A059G557"/>
<dbReference type="SMART" id="SM00895">
    <property type="entry name" value="FCD"/>
    <property type="match status" value="1"/>
</dbReference>
<dbReference type="STRING" id="1280953.HOC_13868"/>
<reference evidence="5 6" key="1">
    <citation type="journal article" date="2014" name="Antonie Van Leeuwenhoek">
        <title>Hyphomonas beringensis sp. nov. and Hyphomonas chukchiensis sp. nov., isolated from surface seawater of the Bering Sea and Chukchi Sea.</title>
        <authorList>
            <person name="Li C."/>
            <person name="Lai Q."/>
            <person name="Li G."/>
            <person name="Dong C."/>
            <person name="Wang J."/>
            <person name="Liao Y."/>
            <person name="Shao Z."/>
        </authorList>
    </citation>
    <scope>NUCLEOTIDE SEQUENCE [LARGE SCALE GENOMIC DNA]</scope>
    <source>
        <strain evidence="5 6">SCH89</strain>
    </source>
</reference>
<dbReference type="GO" id="GO:0003677">
    <property type="term" value="F:DNA binding"/>
    <property type="evidence" value="ECO:0007669"/>
    <property type="project" value="UniProtKB-KW"/>
</dbReference>
<organism evidence="5 6">
    <name type="scientific">Hyphomonas oceanitis SCH89</name>
    <dbReference type="NCBI Taxonomy" id="1280953"/>
    <lineage>
        <taxon>Bacteria</taxon>
        <taxon>Pseudomonadati</taxon>
        <taxon>Pseudomonadota</taxon>
        <taxon>Alphaproteobacteria</taxon>
        <taxon>Hyphomonadales</taxon>
        <taxon>Hyphomonadaceae</taxon>
        <taxon>Hyphomonas</taxon>
    </lineage>
</organism>
<accession>A0A059G557</accession>
<dbReference type="Gene3D" id="1.20.120.530">
    <property type="entry name" value="GntR ligand-binding domain-like"/>
    <property type="match status" value="1"/>
</dbReference>
<evidence type="ECO:0000256" key="2">
    <source>
        <dbReference type="ARBA" id="ARBA00023125"/>
    </source>
</evidence>
<dbReference type="Pfam" id="PF07729">
    <property type="entry name" value="FCD"/>
    <property type="match status" value="1"/>
</dbReference>
<keyword evidence="1" id="KW-0805">Transcription regulation</keyword>
<dbReference type="PATRIC" id="fig|1280953.3.peg.2787"/>
<gene>
    <name evidence="5" type="ORF">HOC_13868</name>
</gene>
<dbReference type="Gene3D" id="1.10.10.10">
    <property type="entry name" value="Winged helix-like DNA-binding domain superfamily/Winged helix DNA-binding domain"/>
    <property type="match status" value="1"/>
</dbReference>
<dbReference type="PANTHER" id="PTHR43537">
    <property type="entry name" value="TRANSCRIPTIONAL REGULATOR, GNTR FAMILY"/>
    <property type="match status" value="1"/>
</dbReference>
<dbReference type="Proteomes" id="UP000024942">
    <property type="component" value="Unassembled WGS sequence"/>
</dbReference>
<proteinExistence type="predicted"/>
<dbReference type="InterPro" id="IPR011711">
    <property type="entry name" value="GntR_C"/>
</dbReference>
<dbReference type="GO" id="GO:0003700">
    <property type="term" value="F:DNA-binding transcription factor activity"/>
    <property type="evidence" value="ECO:0007669"/>
    <property type="project" value="InterPro"/>
</dbReference>
<dbReference type="PANTHER" id="PTHR43537:SF24">
    <property type="entry name" value="GLUCONATE OPERON TRANSCRIPTIONAL REPRESSOR"/>
    <property type="match status" value="1"/>
</dbReference>